<accession>A0ABV6AZN8</accession>
<evidence type="ECO:0000313" key="1">
    <source>
        <dbReference type="EMBL" id="MFB9992967.1"/>
    </source>
</evidence>
<evidence type="ECO:0000313" key="2">
    <source>
        <dbReference type="Proteomes" id="UP001589733"/>
    </source>
</evidence>
<dbReference type="RefSeq" id="WP_380010873.1">
    <property type="nucleotide sequence ID" value="NZ_JBHLYR010000044.1"/>
</dbReference>
<sequence length="62" mass="6892">MKISNLLYILGFASIAVSATNYLKGKSEDGKDEAVKERDGLFVGHWAPTFFILGKIAEDRKM</sequence>
<name>A0ABV6AZN8_9DEIO</name>
<keyword evidence="2" id="KW-1185">Reference proteome</keyword>
<protein>
    <submittedName>
        <fullName evidence="1">Uncharacterized protein</fullName>
    </submittedName>
</protein>
<reference evidence="1 2" key="1">
    <citation type="submission" date="2024-09" db="EMBL/GenBank/DDBJ databases">
        <authorList>
            <person name="Sun Q."/>
            <person name="Mori K."/>
        </authorList>
    </citation>
    <scope>NUCLEOTIDE SEQUENCE [LARGE SCALE GENOMIC DNA]</scope>
    <source>
        <strain evidence="1 2">JCM 13503</strain>
    </source>
</reference>
<dbReference type="EMBL" id="JBHLYR010000044">
    <property type="protein sequence ID" value="MFB9992967.1"/>
    <property type="molecule type" value="Genomic_DNA"/>
</dbReference>
<dbReference type="Proteomes" id="UP001589733">
    <property type="component" value="Unassembled WGS sequence"/>
</dbReference>
<comment type="caution">
    <text evidence="1">The sequence shown here is derived from an EMBL/GenBank/DDBJ whole genome shotgun (WGS) entry which is preliminary data.</text>
</comment>
<proteinExistence type="predicted"/>
<gene>
    <name evidence="1" type="ORF">ACFFLM_13410</name>
</gene>
<organism evidence="1 2">
    <name type="scientific">Deinococcus oregonensis</name>
    <dbReference type="NCBI Taxonomy" id="1805970"/>
    <lineage>
        <taxon>Bacteria</taxon>
        <taxon>Thermotogati</taxon>
        <taxon>Deinococcota</taxon>
        <taxon>Deinococci</taxon>
        <taxon>Deinococcales</taxon>
        <taxon>Deinococcaceae</taxon>
        <taxon>Deinococcus</taxon>
    </lineage>
</organism>